<organism evidence="1 2">
    <name type="scientific">Candidatus Accumulibacter vicinus</name>
    <dbReference type="NCBI Taxonomy" id="2954382"/>
    <lineage>
        <taxon>Bacteria</taxon>
        <taxon>Pseudomonadati</taxon>
        <taxon>Pseudomonadota</taxon>
        <taxon>Betaproteobacteria</taxon>
        <taxon>Candidatus Accumulibacter</taxon>
    </lineage>
</organism>
<accession>A0A084XU93</accession>
<reference evidence="1 2" key="1">
    <citation type="submission" date="2014-07" db="EMBL/GenBank/DDBJ databases">
        <title>Expanding our view of genomic diversity in Candidatus Accumulibacter clades.</title>
        <authorList>
            <person name="Skennerton C.T."/>
            <person name="Barr J.J."/>
            <person name="Slater F.R."/>
            <person name="Bond P.L."/>
            <person name="Tyson G.W."/>
        </authorList>
    </citation>
    <scope>NUCLEOTIDE SEQUENCE [LARGE SCALE GENOMIC DNA]</scope>
    <source>
        <strain evidence="2">SK-01</strain>
    </source>
</reference>
<evidence type="ECO:0000313" key="2">
    <source>
        <dbReference type="Proteomes" id="UP000019812"/>
    </source>
</evidence>
<proteinExistence type="predicted"/>
<comment type="caution">
    <text evidence="1">The sequence shown here is derived from an EMBL/GenBank/DDBJ whole genome shotgun (WGS) entry which is preliminary data.</text>
</comment>
<dbReference type="Proteomes" id="UP000019812">
    <property type="component" value="Unassembled WGS sequence"/>
</dbReference>
<dbReference type="AlphaFoldDB" id="A0A084XU93"/>
<gene>
    <name evidence="1" type="ORF">CAPSK01_004880</name>
</gene>
<protein>
    <submittedName>
        <fullName evidence="1">Uncharacterized protein</fullName>
    </submittedName>
</protein>
<sequence>MGSANLSRLKVITHVKEVDMVLASRTELTLHLIFNPNCAVTQSMDRAALVEAGRYRQPQDVGSCGCGIAQGDREGGRYFASTSDHRQLAFFPEQVACLASILRTIIAGLSRFYHRNHVAVDFGDQRQRLLRRASFGRHVRNTYPAGVIFCDRCRRSIRNVDPVMLANLLPNLGKRNVSTKIGDGPLQPFGISPARNARLALKGPAQFAAFLCPVGLLFHRHVTERASPVQFFYLANNPTPCFQLDCSLICSLPAPVLHDLKPHLAEFFNRSALGVVCSSHVP</sequence>
<name>A0A084XU93_9PROT</name>
<evidence type="ECO:0000313" key="1">
    <source>
        <dbReference type="EMBL" id="KFB66037.1"/>
    </source>
</evidence>
<dbReference type="EMBL" id="JDSS02000053">
    <property type="protein sequence ID" value="KFB66037.1"/>
    <property type="molecule type" value="Genomic_DNA"/>
</dbReference>